<evidence type="ECO:0000259" key="6">
    <source>
        <dbReference type="Pfam" id="PF16507"/>
    </source>
</evidence>
<evidence type="ECO:0000256" key="3">
    <source>
        <dbReference type="ARBA" id="ARBA00022763"/>
    </source>
</evidence>
<evidence type="ECO:0000259" key="5">
    <source>
        <dbReference type="Pfam" id="PF11919"/>
    </source>
</evidence>
<dbReference type="PANTHER" id="PTHR32170">
    <property type="entry name" value="PROTEASOME ACTIVATOR COMPLEX SUBUNIT 4"/>
    <property type="match status" value="1"/>
</dbReference>
<dbReference type="GO" id="GO:0005634">
    <property type="term" value="C:nucleus"/>
    <property type="evidence" value="ECO:0007669"/>
    <property type="project" value="TreeGrafter"/>
</dbReference>
<dbReference type="InterPro" id="IPR016024">
    <property type="entry name" value="ARM-type_fold"/>
</dbReference>
<dbReference type="InterPro" id="IPR035309">
    <property type="entry name" value="PSME4"/>
</dbReference>
<dbReference type="GO" id="GO:0010499">
    <property type="term" value="P:proteasomal ubiquitin-independent protein catabolic process"/>
    <property type="evidence" value="ECO:0007669"/>
    <property type="project" value="TreeGrafter"/>
</dbReference>
<dbReference type="Gene3D" id="1.25.10.10">
    <property type="entry name" value="Leucine-rich Repeat Variant"/>
    <property type="match status" value="1"/>
</dbReference>
<dbReference type="OrthoDB" id="17907at2759"/>
<keyword evidence="2" id="KW-0677">Repeat</keyword>
<evidence type="ECO:0008006" key="9">
    <source>
        <dbReference type="Google" id="ProtNLM"/>
    </source>
</evidence>
<dbReference type="InterPro" id="IPR032430">
    <property type="entry name" value="Blm10_mid"/>
</dbReference>
<dbReference type="Pfam" id="PF16507">
    <property type="entry name" value="HEAT_PSME4_mid"/>
    <property type="match status" value="2"/>
</dbReference>
<dbReference type="GO" id="GO:0070628">
    <property type="term" value="F:proteasome binding"/>
    <property type="evidence" value="ECO:0007669"/>
    <property type="project" value="InterPro"/>
</dbReference>
<sequence>MVCATACADDHLGVALSGPYPDRAAAGWAAVVHQVTAEATWTTADHDGLAQALADVSRMLAARADMTDAQVAALTGHLVGLLRRPHLPIPLQTSVMARLVVLLRRYRSCNMIGHIDADLLYKLLADVHLSAGVRQLPAASPKLLRAHREHLQKLVAKAKRFFAPDTPSKLQDILWKHSSSPHNTSYYVEIAVLHLFMPVVESHLGWIPELMTRLSRTDPNSATTSFALSLLSRVAKALPATDLSAYIQLLFQLYLHQLPLTIAGVANPNKSQASQNVYPSELHWLLPSHGSSRYLAKLAVYCIGQGQTISNLRQLFHTTATFFHPSNGGPWTDTLADLLFFTAQYFVRRYWTLQRSASPVPEETVSSFLDIVLPVAMSAIYSRSPKMSYCAQAALRHLSYVAPQRIFPPILDEMSSNLTNPSHAARTLSSLSLMASVSHPLFHRTINPSGATVLLDLLWGVLEHIDAVNFLKSAATMSFIGTIFYNVALLSGASCMTDDDEDARHASLAFPEWALAFLEKICEALRHADTLEKGQKQDQGVARMVFRMMRPFFCNLSADTHRSCCEFLLAFLTSHSQIPARKYFGVILRVASLGHSKQLLDIVATPIIHRLAGDGSNAAESLSIFSDGEAEWQLYLLSNAVRFAGGDALLAQIKPIGALVDAATLHESKTMRKVGRKLLRNTLRALTETYPTEFRPFGPKRWRDPAWAHWQSWGTFVNDVEDDLSVEWHCPSKAEVEAASCLASVVLERSRPLLSASSHPNLEDTLGQLMNVRAVLEGTSAVAGDFEGTASSAFHFGDIIRISGVSLRTWLTRSIIFVSRTLTTGDNSEAFKPEIWTVFLSVCDGLFNVVEASSESVESLTTTNKSAISSQREYASGHKCSSRALLVEQALCRYLQLARLARSRLSLTADVVELVDHVRSLVLVDYAAVRARASSLLSSVLDAWPSLRQPTVSSLTGVIRSHQSSDKAVLGASEAMRQSRLAKGIASSWDSWRLLAIALSDSGHHKDDLVQAELIALFTVTVDQMHTLPVDVSPLIGDLLCIVKTPGLHWRCELTAARFLHSLIRLPNPDLRIIEFFTKAVQSDFVPLRRIALSALTLMADGKPNFGLPMEHPAPSDLELASATRTTFYDRNDSGWEPESTCIAYSSASPDVVKPCLDLSSFSLDVLVKSLEEDHHKLSSAKGETGAGHVIARTVPDFTQSRLCWPRTALGSVHDLLSIEHIMLVSGLGPSAAPRLVSIARSLLDRDQQAHNFRDGHVTAAEIFAGCAQYHPEGVSDLLLAGIDHCTPDLVKDWSSAIRFAVTDVDPLRVMWLVDLVVDQALGSRISAYAPKDLYKRLAFLQCLLLEFTWRAPHIRSLVCQRIWENPVLFANPYTQVRQEVGRTLAFALYSSNRPGSSRPTNMSDILDRQLSTAKHDNSEINSLETMLTWATFTVANCEACYAADIIIKQVPAIISSCHHPNPETAALAKHCLAGVSWLQYSVESFDAMVQACTVLCSHTSWHVRSTALSIMRTLAVRHTFFLDASRVTSLSTLFEKALADERIECREIASQNVTGLMSCSAEFISIDKISRRFMKSAKTSAKDSGSLLQRHAGVLGLAALIRSEPYGVPEWLPGVLAFCAPYIHDPAPIGPLMRKVFGDFMRTHQDTWHVDQEKFNEDELTAVKEAVIAPSYFA</sequence>
<dbReference type="Pfam" id="PF11919">
    <property type="entry name" value="PSME4_C"/>
    <property type="match status" value="1"/>
</dbReference>
<keyword evidence="3" id="KW-0227">DNA damage</keyword>
<feature type="domain" description="Proteasome activator Blm10 middle HEAT repeats region" evidence="6">
    <location>
        <begin position="312"/>
        <end position="489"/>
    </location>
</feature>
<dbReference type="InterPro" id="IPR011989">
    <property type="entry name" value="ARM-like"/>
</dbReference>
<accession>A0A0G4IY59</accession>
<dbReference type="Proteomes" id="UP000039324">
    <property type="component" value="Unassembled WGS sequence"/>
</dbReference>
<organism evidence="7 8">
    <name type="scientific">Plasmodiophora brassicae</name>
    <name type="common">Clubroot disease agent</name>
    <dbReference type="NCBI Taxonomy" id="37360"/>
    <lineage>
        <taxon>Eukaryota</taxon>
        <taxon>Sar</taxon>
        <taxon>Rhizaria</taxon>
        <taxon>Endomyxa</taxon>
        <taxon>Phytomyxea</taxon>
        <taxon>Plasmodiophorida</taxon>
        <taxon>Plasmodiophoridae</taxon>
        <taxon>Plasmodiophora</taxon>
    </lineage>
</organism>
<evidence type="ECO:0000313" key="7">
    <source>
        <dbReference type="EMBL" id="CEP00273.1"/>
    </source>
</evidence>
<dbReference type="GO" id="GO:0005829">
    <property type="term" value="C:cytosol"/>
    <property type="evidence" value="ECO:0007669"/>
    <property type="project" value="TreeGrafter"/>
</dbReference>
<dbReference type="SUPFAM" id="SSF48371">
    <property type="entry name" value="ARM repeat"/>
    <property type="match status" value="2"/>
</dbReference>
<name>A0A0G4IY59_PLABS</name>
<dbReference type="OMA" id="ECTQLVP"/>
<evidence type="ECO:0000256" key="2">
    <source>
        <dbReference type="ARBA" id="ARBA00022737"/>
    </source>
</evidence>
<dbReference type="PANTHER" id="PTHR32170:SF3">
    <property type="entry name" value="PROTEASOME ACTIVATOR COMPLEX SUBUNIT 4"/>
    <property type="match status" value="1"/>
</dbReference>
<dbReference type="GO" id="GO:0016504">
    <property type="term" value="F:peptidase activator activity"/>
    <property type="evidence" value="ECO:0007669"/>
    <property type="project" value="InterPro"/>
</dbReference>
<evidence type="ECO:0000313" key="8">
    <source>
        <dbReference type="Proteomes" id="UP000039324"/>
    </source>
</evidence>
<evidence type="ECO:0000256" key="1">
    <source>
        <dbReference type="ARBA" id="ARBA00005739"/>
    </source>
</evidence>
<keyword evidence="4" id="KW-0234">DNA repair</keyword>
<dbReference type="EMBL" id="CDSF01000100">
    <property type="protein sequence ID" value="CEP00273.1"/>
    <property type="molecule type" value="Genomic_DNA"/>
</dbReference>
<dbReference type="InterPro" id="IPR021843">
    <property type="entry name" value="PSME4_C"/>
</dbReference>
<comment type="similarity">
    <text evidence="1">Belongs to the BLM10 family.</text>
</comment>
<feature type="domain" description="Proteasome activator Blm10 middle HEAT repeats region" evidence="6">
    <location>
        <begin position="500"/>
        <end position="743"/>
    </location>
</feature>
<dbReference type="GO" id="GO:0006281">
    <property type="term" value="P:DNA repair"/>
    <property type="evidence" value="ECO:0007669"/>
    <property type="project" value="UniProtKB-KW"/>
</dbReference>
<evidence type="ECO:0000256" key="4">
    <source>
        <dbReference type="ARBA" id="ARBA00023204"/>
    </source>
</evidence>
<gene>
    <name evidence="7" type="ORF">PBRA_008007</name>
</gene>
<protein>
    <recommendedName>
        <fullName evidence="9">Proteasome activator complex subunit 4 C-terminal domain-containing protein</fullName>
    </recommendedName>
</protein>
<keyword evidence="8" id="KW-1185">Reference proteome</keyword>
<proteinExistence type="inferred from homology"/>
<reference evidence="7 8" key="1">
    <citation type="submission" date="2015-02" db="EMBL/GenBank/DDBJ databases">
        <authorList>
            <person name="Chooi Y.-H."/>
        </authorList>
    </citation>
    <scope>NUCLEOTIDE SEQUENCE [LARGE SCALE GENOMIC DNA]</scope>
    <source>
        <strain evidence="7">E3</strain>
    </source>
</reference>
<dbReference type="STRING" id="37360.A0A0G4IY59"/>
<feature type="domain" description="Proteasome activator complex subunit 4 C-terminal" evidence="5">
    <location>
        <begin position="1589"/>
        <end position="1675"/>
    </location>
</feature>